<dbReference type="RefSeq" id="WP_185273212.1">
    <property type="nucleotide sequence ID" value="NZ_CP055156.1"/>
</dbReference>
<protein>
    <submittedName>
        <fullName evidence="1">Uncharacterized protein</fullName>
    </submittedName>
</protein>
<evidence type="ECO:0000313" key="1">
    <source>
        <dbReference type="EMBL" id="QNF32433.1"/>
    </source>
</evidence>
<gene>
    <name evidence="1" type="ORF">HUW51_06705</name>
</gene>
<sequence length="96" mass="11159">MLLLFCRIIIPDEMVLALHRHQHTTHKPISKNITAKLEQKHIHCPTDHLFNSLFYFTQTPFRAQIVSSVTIYQAVITSVWKFTFPNNQAYRGPPVA</sequence>
<keyword evidence="2" id="KW-1185">Reference proteome</keyword>
<dbReference type="KEGG" id="aswu:HUW51_06705"/>
<evidence type="ECO:0000313" key="2">
    <source>
        <dbReference type="Proteomes" id="UP000515237"/>
    </source>
</evidence>
<accession>A0A7G7G5J9</accession>
<dbReference type="AlphaFoldDB" id="A0A7G7G5J9"/>
<organism evidence="1 2">
    <name type="scientific">Adhaeribacter swui</name>
    <dbReference type="NCBI Taxonomy" id="2086471"/>
    <lineage>
        <taxon>Bacteria</taxon>
        <taxon>Pseudomonadati</taxon>
        <taxon>Bacteroidota</taxon>
        <taxon>Cytophagia</taxon>
        <taxon>Cytophagales</taxon>
        <taxon>Hymenobacteraceae</taxon>
        <taxon>Adhaeribacter</taxon>
    </lineage>
</organism>
<reference evidence="1 2" key="1">
    <citation type="journal article" date="2018" name="Int. J. Syst. Evol. Microbiol.">
        <title>Adhaeribacter swui sp. nov., isolated from wet mud.</title>
        <authorList>
            <person name="Kim D.U."/>
            <person name="Kim K.W."/>
            <person name="Kang M.S."/>
            <person name="Kim J.Y."/>
            <person name="Jang J.H."/>
            <person name="Kim M.K."/>
        </authorList>
    </citation>
    <scope>NUCLEOTIDE SEQUENCE [LARGE SCALE GENOMIC DNA]</scope>
    <source>
        <strain evidence="1 2">KCTC 52873</strain>
    </source>
</reference>
<dbReference type="EMBL" id="CP055156">
    <property type="protein sequence ID" value="QNF32433.1"/>
    <property type="molecule type" value="Genomic_DNA"/>
</dbReference>
<proteinExistence type="predicted"/>
<dbReference type="Proteomes" id="UP000515237">
    <property type="component" value="Chromosome"/>
</dbReference>
<name>A0A7G7G5J9_9BACT</name>